<keyword evidence="3 6" id="KW-0812">Transmembrane</keyword>
<gene>
    <name evidence="8" type="ORF">HS096_02905</name>
</gene>
<dbReference type="PANTHER" id="PTHR30619">
    <property type="entry name" value="DNA INTERNALIZATION/COMPETENCE PROTEIN COMEC/REC2"/>
    <property type="match status" value="1"/>
</dbReference>
<evidence type="ECO:0000259" key="7">
    <source>
        <dbReference type="Pfam" id="PF03772"/>
    </source>
</evidence>
<evidence type="ECO:0000256" key="2">
    <source>
        <dbReference type="ARBA" id="ARBA00022475"/>
    </source>
</evidence>
<keyword evidence="5 6" id="KW-0472">Membrane</keyword>
<evidence type="ECO:0000256" key="3">
    <source>
        <dbReference type="ARBA" id="ARBA00022692"/>
    </source>
</evidence>
<evidence type="ECO:0000313" key="8">
    <source>
        <dbReference type="EMBL" id="MBE7525310.1"/>
    </source>
</evidence>
<protein>
    <submittedName>
        <fullName evidence="8">ComEC/Rec2 family competence protein</fullName>
    </submittedName>
</protein>
<feature type="transmembrane region" description="Helical" evidence="6">
    <location>
        <begin position="325"/>
        <end position="343"/>
    </location>
</feature>
<comment type="caution">
    <text evidence="8">The sequence shown here is derived from an EMBL/GenBank/DDBJ whole genome shotgun (WGS) entry which is preliminary data.</text>
</comment>
<evidence type="ECO:0000256" key="4">
    <source>
        <dbReference type="ARBA" id="ARBA00022989"/>
    </source>
</evidence>
<evidence type="ECO:0000256" key="6">
    <source>
        <dbReference type="SAM" id="Phobius"/>
    </source>
</evidence>
<feature type="transmembrane region" description="Helical" evidence="6">
    <location>
        <begin position="390"/>
        <end position="418"/>
    </location>
</feature>
<dbReference type="AlphaFoldDB" id="A0A928Y4X5"/>
<feature type="transmembrane region" description="Helical" evidence="6">
    <location>
        <begin position="9"/>
        <end position="27"/>
    </location>
</feature>
<dbReference type="InterPro" id="IPR052159">
    <property type="entry name" value="Competence_DNA_uptake"/>
</dbReference>
<dbReference type="NCBIfam" id="TIGR00360">
    <property type="entry name" value="ComEC_N-term"/>
    <property type="match status" value="1"/>
</dbReference>
<accession>A0A928Y4X5</accession>
<reference evidence="8" key="1">
    <citation type="submission" date="2020-05" db="EMBL/GenBank/DDBJ databases">
        <title>High-Quality Genomes of Partial-Nitritation/Anammox System by Hierarchical Clustering Based Hybrid Assembly.</title>
        <authorList>
            <person name="Liu L."/>
            <person name="Wang Y."/>
            <person name="Che Y."/>
            <person name="Chen Y."/>
            <person name="Xia Y."/>
            <person name="Luo R."/>
            <person name="Cheng S.H."/>
            <person name="Zheng C."/>
            <person name="Zhang T."/>
        </authorList>
    </citation>
    <scope>NUCLEOTIDE SEQUENCE</scope>
    <source>
        <strain evidence="8">H1_PAT1</strain>
    </source>
</reference>
<feature type="transmembrane region" description="Helical" evidence="6">
    <location>
        <begin position="33"/>
        <end position="63"/>
    </location>
</feature>
<dbReference type="PANTHER" id="PTHR30619:SF1">
    <property type="entry name" value="RECOMBINATION PROTEIN 2"/>
    <property type="match status" value="1"/>
</dbReference>
<comment type="subcellular location">
    <subcellularLocation>
        <location evidence="1">Cell membrane</location>
        <topology evidence="1">Multi-pass membrane protein</topology>
    </subcellularLocation>
</comment>
<feature type="transmembrane region" description="Helical" evidence="6">
    <location>
        <begin position="259"/>
        <end position="280"/>
    </location>
</feature>
<dbReference type="Proteomes" id="UP000710385">
    <property type="component" value="Unassembled WGS sequence"/>
</dbReference>
<evidence type="ECO:0000256" key="1">
    <source>
        <dbReference type="ARBA" id="ARBA00004651"/>
    </source>
</evidence>
<feature type="domain" description="ComEC/Rec2-related protein" evidence="7">
    <location>
        <begin position="207"/>
        <end position="466"/>
    </location>
</feature>
<feature type="transmembrane region" description="Helical" evidence="6">
    <location>
        <begin position="229"/>
        <end position="253"/>
    </location>
</feature>
<evidence type="ECO:0000256" key="5">
    <source>
        <dbReference type="ARBA" id="ARBA00023136"/>
    </source>
</evidence>
<sequence length="491" mass="53095">MGAHSVPRIMTAASFGFLSGILLHAGWLRPVPFLAMAVAMLPLLFVRHRIVCIGYAACLFGFIRFDMTLPLPSEALAEAVGREASFIGIVREMRIYQATIAVRTMDDRVVSSRSLISVSPGSATLSEGQTVRVACRLAMLDLADKKSRFLARRGAFFQCKGTTVVRLVAFAPPYFAPAALANWRKALSARIRAVFPGDEGALLSGILYGERGFTKRMNDAFRMAGMTHLIAVSGSNITLVVSLFVPFLLVLGYRRTSAIVLSGLGILLFAFFVGAEASVIRAAIMGWLALLARAFGRKPKAGHLLLVAAAVMTLADPWAPAFDAGFALSFLATWGLIALSPFVSERLRFVPERFGLREITATTFSATLVTTPYSLWAFQESSLAGLITNLFAIPLIGLAMAWGALAIAVGPVIPAVAWPAQGFLHAILRIAETANRFPWLAYALPIPLWAMAAIYTLIAGAGMHLKRKKYPQPGVLEAHIPSRIRAFVRAF</sequence>
<keyword evidence="2" id="KW-1003">Cell membrane</keyword>
<dbReference type="GO" id="GO:0005886">
    <property type="term" value="C:plasma membrane"/>
    <property type="evidence" value="ECO:0007669"/>
    <property type="project" value="UniProtKB-SubCell"/>
</dbReference>
<name>A0A928Y4X5_UNCKA</name>
<evidence type="ECO:0000313" key="9">
    <source>
        <dbReference type="Proteomes" id="UP000710385"/>
    </source>
</evidence>
<dbReference type="EMBL" id="JABTTY010000001">
    <property type="protein sequence ID" value="MBE7525310.1"/>
    <property type="molecule type" value="Genomic_DNA"/>
</dbReference>
<keyword evidence="4 6" id="KW-1133">Transmembrane helix</keyword>
<organism evidence="8 9">
    <name type="scientific">candidate division WWE3 bacterium</name>
    <dbReference type="NCBI Taxonomy" id="2053526"/>
    <lineage>
        <taxon>Bacteria</taxon>
        <taxon>Katanobacteria</taxon>
    </lineage>
</organism>
<dbReference type="InterPro" id="IPR004477">
    <property type="entry name" value="ComEC_N"/>
</dbReference>
<feature type="transmembrane region" description="Helical" evidence="6">
    <location>
        <begin position="439"/>
        <end position="463"/>
    </location>
</feature>
<proteinExistence type="predicted"/>
<dbReference type="Pfam" id="PF03772">
    <property type="entry name" value="Competence"/>
    <property type="match status" value="1"/>
</dbReference>